<evidence type="ECO:0000256" key="1">
    <source>
        <dbReference type="ARBA" id="ARBA00006096"/>
    </source>
</evidence>
<keyword evidence="4" id="KW-1133">Transmembrane helix</keyword>
<feature type="compositionally biased region" description="Basic and acidic residues" evidence="3">
    <location>
        <begin position="86"/>
        <end position="100"/>
    </location>
</feature>
<dbReference type="GO" id="GO:0000270">
    <property type="term" value="P:peptidoglycan metabolic process"/>
    <property type="evidence" value="ECO:0007669"/>
    <property type="project" value="TreeGrafter"/>
</dbReference>
<evidence type="ECO:0000313" key="5">
    <source>
        <dbReference type="EMBL" id="MCR6481445.1"/>
    </source>
</evidence>
<dbReference type="EC" id="3.4.16.4" evidence="5"/>
<feature type="transmembrane region" description="Helical" evidence="4">
    <location>
        <begin position="313"/>
        <end position="333"/>
    </location>
</feature>
<feature type="region of interest" description="Disordered" evidence="3">
    <location>
        <begin position="339"/>
        <end position="375"/>
    </location>
</feature>
<feature type="compositionally biased region" description="Basic and acidic residues" evidence="3">
    <location>
        <begin position="243"/>
        <end position="254"/>
    </location>
</feature>
<proteinExistence type="inferred from homology"/>
<comment type="similarity">
    <text evidence="1">Belongs to the peptidase S13 family.</text>
</comment>
<gene>
    <name evidence="5" type="primary">dacB</name>
    <name evidence="5" type="ORF">M8542_01310</name>
</gene>
<name>A0A9X2N6P1_9PSEU</name>
<comment type="caution">
    <text evidence="5">The sequence shown here is derived from an EMBL/GenBank/DDBJ whole genome shotgun (WGS) entry which is preliminary data.</text>
</comment>
<sequence>MPENDQPMWPSSDEDRSSSGARKTTPMSLPESPKSASDEPEVPKVTGSEAPKGSWFAPNVEPEPIPGLNVPAEEPPAPPPAPAKQDLADRLGSREPKPAEPKPAQPQPVAEATQYIEVERKPAGKPEESTQYIQAKPEPDAPKAPWVPVERNVWPGEQQDRHDEPSSDKAEAQPWREELQQWREEQQRREEQLKRSDAQRREEPPAPWAQRIDVPDERRPPLPPEPPRGVVPSASAGSLARPQRIEPDGQRFDAEATVGIERPTQFPGAFHQQPQPRVEGRTEPPAEPPRQEPPPAEPPAAEEPPKKRRKGKIIALVVVVLLVLAGGGVAAAMPKVSNRLGLPWAPNAPKGDSPEPVAATRQLQGPDTAGQAPTANGVKSALAGAAGNSALGTLTGSVVDPVSGTGLWDHGSATPATPASTTKVLTSAAALLSLDPNTRLSTKIVQGADPGTVILVGGGDVTLTSLPLGTDSPLYPGAAHVDDLVAQVKKANPGVKKVQVDLSLFKGATTAPGWAAGDAPSTFATQIGSVMADAGRLDPKNNNSQRVGNAGSALASTIASKLSASGGGQATAPKDAKVLAEVKSAPLTELVSDTMELSDDVLAEALARQVALASGEEASFAGGAKATIKVLKDHGFDVSGVDLSDGSGISGENRIPAKLLTELLAAAAAPEGKNPNTAKLRPMLAGLPVAGGSGTLADKRFETPASQAGRGWVRAKTGTLTGVNTLAGLVLDQDGRVLVFAFMSNGSDQQPGRDAIDALATSLRKCGCA</sequence>
<evidence type="ECO:0000256" key="3">
    <source>
        <dbReference type="SAM" id="MobiDB-lite"/>
    </source>
</evidence>
<dbReference type="NCBIfam" id="TIGR00666">
    <property type="entry name" value="PBP4"/>
    <property type="match status" value="1"/>
</dbReference>
<feature type="region of interest" description="Disordered" evidence="3">
    <location>
        <begin position="1"/>
        <end position="308"/>
    </location>
</feature>
<dbReference type="PANTHER" id="PTHR30023:SF0">
    <property type="entry name" value="PENICILLIN-SENSITIVE CARBOXYPEPTIDASE A"/>
    <property type="match status" value="1"/>
</dbReference>
<dbReference type="Proteomes" id="UP001144096">
    <property type="component" value="Unassembled WGS sequence"/>
</dbReference>
<dbReference type="EMBL" id="JAMXQV010000001">
    <property type="protein sequence ID" value="MCR6481445.1"/>
    <property type="molecule type" value="Genomic_DNA"/>
</dbReference>
<feature type="compositionally biased region" description="Basic and acidic residues" evidence="3">
    <location>
        <begin position="158"/>
        <end position="204"/>
    </location>
</feature>
<keyword evidence="5" id="KW-0121">Carboxypeptidase</keyword>
<dbReference type="Gene3D" id="3.40.710.10">
    <property type="entry name" value="DD-peptidase/beta-lactamase superfamily"/>
    <property type="match status" value="2"/>
</dbReference>
<dbReference type="InterPro" id="IPR012338">
    <property type="entry name" value="Beta-lactam/transpept-like"/>
</dbReference>
<protein>
    <submittedName>
        <fullName evidence="5">D-alanyl-D-alanine carboxypeptidase/D-alanyl-D-alanine-endopeptidase</fullName>
        <ecNumber evidence="5">3.4.16.4</ecNumber>
    </submittedName>
</protein>
<dbReference type="GO" id="GO:0006508">
    <property type="term" value="P:proteolysis"/>
    <property type="evidence" value="ECO:0007669"/>
    <property type="project" value="InterPro"/>
</dbReference>
<dbReference type="Pfam" id="PF02113">
    <property type="entry name" value="Peptidase_S13"/>
    <property type="match status" value="2"/>
</dbReference>
<evidence type="ECO:0000256" key="2">
    <source>
        <dbReference type="ARBA" id="ARBA00022801"/>
    </source>
</evidence>
<dbReference type="SUPFAM" id="SSF56601">
    <property type="entry name" value="beta-lactamase/transpeptidase-like"/>
    <property type="match status" value="1"/>
</dbReference>
<keyword evidence="6" id="KW-1185">Reference proteome</keyword>
<accession>A0A9X2N6P1</accession>
<feature type="compositionally biased region" description="Pro residues" evidence="3">
    <location>
        <begin position="285"/>
        <end position="302"/>
    </location>
</feature>
<feature type="compositionally biased region" description="Pro residues" evidence="3">
    <location>
        <begin position="73"/>
        <end position="82"/>
    </location>
</feature>
<dbReference type="PRINTS" id="PR00922">
    <property type="entry name" value="DADACBPTASE3"/>
</dbReference>
<dbReference type="RefSeq" id="WP_257918089.1">
    <property type="nucleotide sequence ID" value="NZ_JAMXQV010000001.1"/>
</dbReference>
<keyword evidence="4" id="KW-0812">Transmembrane</keyword>
<dbReference type="InterPro" id="IPR000667">
    <property type="entry name" value="Peptidase_S13"/>
</dbReference>
<feature type="compositionally biased region" description="Basic and acidic residues" evidence="3">
    <location>
        <begin position="117"/>
        <end position="128"/>
    </location>
</feature>
<keyword evidence="4" id="KW-0472">Membrane</keyword>
<dbReference type="GO" id="GO:0009002">
    <property type="term" value="F:serine-type D-Ala-D-Ala carboxypeptidase activity"/>
    <property type="evidence" value="ECO:0007669"/>
    <property type="project" value="UniProtKB-EC"/>
</dbReference>
<dbReference type="PANTHER" id="PTHR30023">
    <property type="entry name" value="D-ALANYL-D-ALANINE CARBOXYPEPTIDASE"/>
    <property type="match status" value="1"/>
</dbReference>
<feature type="compositionally biased region" description="Polar residues" evidence="3">
    <location>
        <begin position="18"/>
        <end position="27"/>
    </location>
</feature>
<evidence type="ECO:0000313" key="6">
    <source>
        <dbReference type="Proteomes" id="UP001144096"/>
    </source>
</evidence>
<organism evidence="5 6">
    <name type="scientific">Amycolatopsis iheyensis</name>
    <dbReference type="NCBI Taxonomy" id="2945988"/>
    <lineage>
        <taxon>Bacteria</taxon>
        <taxon>Bacillati</taxon>
        <taxon>Actinomycetota</taxon>
        <taxon>Actinomycetes</taxon>
        <taxon>Pseudonocardiales</taxon>
        <taxon>Pseudonocardiaceae</taxon>
        <taxon>Amycolatopsis</taxon>
    </lineage>
</organism>
<evidence type="ECO:0000256" key="4">
    <source>
        <dbReference type="SAM" id="Phobius"/>
    </source>
</evidence>
<reference evidence="5" key="1">
    <citation type="submission" date="2022-06" db="EMBL/GenBank/DDBJ databases">
        <title>Amycolatopsis iheyaensis sp. nov., a new species of the genus Amycolatopsis isolated from soil in Iheya island, Japan.</title>
        <authorList>
            <person name="Ngamcharungchit C."/>
            <person name="Kanto H."/>
            <person name="Take A."/>
            <person name="Intra B."/>
            <person name="Matsumoto A."/>
            <person name="Panbangred W."/>
            <person name="Inahashi Y."/>
        </authorList>
    </citation>
    <scope>NUCLEOTIDE SEQUENCE</scope>
    <source>
        <strain evidence="5">OK19-0408</strain>
    </source>
</reference>
<keyword evidence="5" id="KW-0645">Protease</keyword>
<keyword evidence="2 5" id="KW-0378">Hydrolase</keyword>
<dbReference type="AlphaFoldDB" id="A0A9X2N6P1"/>